<proteinExistence type="predicted"/>
<dbReference type="InterPro" id="IPR020472">
    <property type="entry name" value="WD40_PAC1"/>
</dbReference>
<dbReference type="InterPro" id="IPR001680">
    <property type="entry name" value="WD40_rpt"/>
</dbReference>
<dbReference type="PANTHER" id="PTHR19848:SF8">
    <property type="entry name" value="F-BOX AND WD REPEAT DOMAIN CONTAINING 7"/>
    <property type="match status" value="1"/>
</dbReference>
<evidence type="ECO:0000256" key="3">
    <source>
        <dbReference type="PROSITE-ProRule" id="PRU00221"/>
    </source>
</evidence>
<dbReference type="SUPFAM" id="SSF50978">
    <property type="entry name" value="WD40 repeat-like"/>
    <property type="match status" value="1"/>
</dbReference>
<dbReference type="Pfam" id="PF00400">
    <property type="entry name" value="WD40"/>
    <property type="match status" value="6"/>
</dbReference>
<reference evidence="5" key="2">
    <citation type="submission" date="2015-01" db="EMBL/GenBank/DDBJ databases">
        <title>Evolutionary Origins and Diversification of the Mycorrhizal Mutualists.</title>
        <authorList>
            <consortium name="DOE Joint Genome Institute"/>
            <consortium name="Mycorrhizal Genomics Consortium"/>
            <person name="Kohler A."/>
            <person name="Kuo A."/>
            <person name="Nagy L.G."/>
            <person name="Floudas D."/>
            <person name="Copeland A."/>
            <person name="Barry K.W."/>
            <person name="Cichocki N."/>
            <person name="Veneault-Fourrey C."/>
            <person name="LaButti K."/>
            <person name="Lindquist E.A."/>
            <person name="Lipzen A."/>
            <person name="Lundell T."/>
            <person name="Morin E."/>
            <person name="Murat C."/>
            <person name="Riley R."/>
            <person name="Ohm R."/>
            <person name="Sun H."/>
            <person name="Tunlid A."/>
            <person name="Henrissat B."/>
            <person name="Grigoriev I.V."/>
            <person name="Hibbett D.S."/>
            <person name="Martin F."/>
        </authorList>
    </citation>
    <scope>NUCLEOTIDE SEQUENCE [LARGE SCALE GENOMIC DNA]</scope>
    <source>
        <strain evidence="5">ATCC 200175</strain>
    </source>
</reference>
<dbReference type="PANTHER" id="PTHR19848">
    <property type="entry name" value="WD40 REPEAT PROTEIN"/>
    <property type="match status" value="1"/>
</dbReference>
<evidence type="ECO:0000256" key="2">
    <source>
        <dbReference type="ARBA" id="ARBA00022737"/>
    </source>
</evidence>
<reference evidence="4 5" key="1">
    <citation type="submission" date="2014-06" db="EMBL/GenBank/DDBJ databases">
        <authorList>
            <consortium name="DOE Joint Genome Institute"/>
            <person name="Kuo A."/>
            <person name="Kohler A."/>
            <person name="Nagy L.G."/>
            <person name="Floudas D."/>
            <person name="Copeland A."/>
            <person name="Barry K.W."/>
            <person name="Cichocki N."/>
            <person name="Veneault-Fourrey C."/>
            <person name="LaButti K."/>
            <person name="Lindquist E.A."/>
            <person name="Lipzen A."/>
            <person name="Lundell T."/>
            <person name="Morin E."/>
            <person name="Murat C."/>
            <person name="Sun H."/>
            <person name="Tunlid A."/>
            <person name="Henrissat B."/>
            <person name="Grigoriev I.V."/>
            <person name="Hibbett D.S."/>
            <person name="Martin F."/>
            <person name="Nordberg H.P."/>
            <person name="Cantor M.N."/>
            <person name="Hua S.X."/>
        </authorList>
    </citation>
    <scope>NUCLEOTIDE SEQUENCE [LARGE SCALE GENOMIC DNA]</scope>
    <source>
        <strain evidence="4 5">ATCC 200175</strain>
    </source>
</reference>
<accession>A0A0C9SP59</accession>
<name>A0A0C9SP59_PAXIN</name>
<organism evidence="4 5">
    <name type="scientific">Paxillus involutus ATCC 200175</name>
    <dbReference type="NCBI Taxonomy" id="664439"/>
    <lineage>
        <taxon>Eukaryota</taxon>
        <taxon>Fungi</taxon>
        <taxon>Dikarya</taxon>
        <taxon>Basidiomycota</taxon>
        <taxon>Agaricomycotina</taxon>
        <taxon>Agaricomycetes</taxon>
        <taxon>Agaricomycetidae</taxon>
        <taxon>Boletales</taxon>
        <taxon>Paxilineae</taxon>
        <taxon>Paxillaceae</taxon>
        <taxon>Paxillus</taxon>
    </lineage>
</organism>
<dbReference type="HOGENOM" id="CLU_000288_57_33_1"/>
<keyword evidence="5" id="KW-1185">Reference proteome</keyword>
<feature type="non-terminal residue" evidence="4">
    <location>
        <position position="1"/>
    </location>
</feature>
<dbReference type="InterPro" id="IPR015943">
    <property type="entry name" value="WD40/YVTN_repeat-like_dom_sf"/>
</dbReference>
<dbReference type="OrthoDB" id="6262491at2759"/>
<dbReference type="PROSITE" id="PS50294">
    <property type="entry name" value="WD_REPEATS_REGION"/>
    <property type="match status" value="4"/>
</dbReference>
<keyword evidence="1 3" id="KW-0853">WD repeat</keyword>
<dbReference type="Proteomes" id="UP000053647">
    <property type="component" value="Unassembled WGS sequence"/>
</dbReference>
<dbReference type="InterPro" id="IPR036322">
    <property type="entry name" value="WD40_repeat_dom_sf"/>
</dbReference>
<dbReference type="CDD" id="cd00200">
    <property type="entry name" value="WD40"/>
    <property type="match status" value="1"/>
</dbReference>
<dbReference type="AlphaFoldDB" id="A0A0C9SP59"/>
<evidence type="ECO:0000256" key="1">
    <source>
        <dbReference type="ARBA" id="ARBA00022574"/>
    </source>
</evidence>
<feature type="repeat" description="WD" evidence="3">
    <location>
        <begin position="1"/>
        <end position="42"/>
    </location>
</feature>
<feature type="repeat" description="WD" evidence="3">
    <location>
        <begin position="245"/>
        <end position="277"/>
    </location>
</feature>
<keyword evidence="2" id="KW-0677">Repeat</keyword>
<feature type="repeat" description="WD" evidence="3">
    <location>
        <begin position="84"/>
        <end position="125"/>
    </location>
</feature>
<evidence type="ECO:0000313" key="4">
    <source>
        <dbReference type="EMBL" id="KIJ08679.1"/>
    </source>
</evidence>
<feature type="repeat" description="WD" evidence="3">
    <location>
        <begin position="42"/>
        <end position="83"/>
    </location>
</feature>
<dbReference type="EMBL" id="KN819576">
    <property type="protein sequence ID" value="KIJ08679.1"/>
    <property type="molecule type" value="Genomic_DNA"/>
</dbReference>
<dbReference type="SMART" id="SM00320">
    <property type="entry name" value="WD40"/>
    <property type="match status" value="7"/>
</dbReference>
<sequence length="277" mass="30474">LEGHENAVNHVCFYPDENKLVSGSEDRTLRIWDRNTGAVEVLNGHTGRVWEVDVSRDGKMIVSGSADRTVRVWNGESGEMMNIFSGHWGEVNSVEFSRDSNRVVSGSDDRSVRVWSLETGELAFEPVECRGRVFCVRYSPSGDRFASGANCVQIWDAQTGVSILSMRNSAVTSLAWIGDGTHFIGGRKSQVTIWNSHNGEPLRTWKAHNDCIALSLPLAGSHVVTPDEKKTALVFDVSTGKQVGALTHDTTILGIVYSPSGKFIATGCRDNKVYLWE</sequence>
<evidence type="ECO:0008006" key="6">
    <source>
        <dbReference type="Google" id="ProtNLM"/>
    </source>
</evidence>
<dbReference type="PROSITE" id="PS50082">
    <property type="entry name" value="WD_REPEATS_2"/>
    <property type="match status" value="4"/>
</dbReference>
<dbReference type="PRINTS" id="PR00320">
    <property type="entry name" value="GPROTEINBRPT"/>
</dbReference>
<evidence type="ECO:0000313" key="5">
    <source>
        <dbReference type="Proteomes" id="UP000053647"/>
    </source>
</evidence>
<protein>
    <recommendedName>
        <fullName evidence="6">WD40 repeat-like protein</fullName>
    </recommendedName>
</protein>
<feature type="non-terminal residue" evidence="4">
    <location>
        <position position="277"/>
    </location>
</feature>
<dbReference type="Gene3D" id="2.130.10.10">
    <property type="entry name" value="YVTN repeat-like/Quinoprotein amine dehydrogenase"/>
    <property type="match status" value="2"/>
</dbReference>
<gene>
    <name evidence="4" type="ORF">PAXINDRAFT_46466</name>
</gene>